<comment type="similarity">
    <text evidence="1">Belongs to the peptidase S33 family.</text>
</comment>
<dbReference type="EMBL" id="JAKXMK010000050">
    <property type="protein sequence ID" value="MCH6171809.1"/>
    <property type="molecule type" value="Genomic_DNA"/>
</dbReference>
<protein>
    <submittedName>
        <fullName evidence="7">Alpha/beta hydrolase</fullName>
    </submittedName>
</protein>
<evidence type="ECO:0000256" key="1">
    <source>
        <dbReference type="ARBA" id="ARBA00010088"/>
    </source>
</evidence>
<dbReference type="InterPro" id="IPR000073">
    <property type="entry name" value="AB_hydrolase_1"/>
</dbReference>
<dbReference type="GO" id="GO:0016787">
    <property type="term" value="F:hydrolase activity"/>
    <property type="evidence" value="ECO:0007669"/>
    <property type="project" value="UniProtKB-KW"/>
</dbReference>
<dbReference type="PROSITE" id="PS51257">
    <property type="entry name" value="PROKAR_LIPOPROTEIN"/>
    <property type="match status" value="1"/>
</dbReference>
<feature type="chain" id="PRO_5045169318" evidence="4">
    <location>
        <begin position="28"/>
        <end position="522"/>
    </location>
</feature>
<dbReference type="InterPro" id="IPR013595">
    <property type="entry name" value="Pept_S33_TAP-like_C"/>
</dbReference>
<dbReference type="InterPro" id="IPR029058">
    <property type="entry name" value="AB_hydrolase_fold"/>
</dbReference>
<evidence type="ECO:0000256" key="3">
    <source>
        <dbReference type="ARBA" id="ARBA00022801"/>
    </source>
</evidence>
<organism evidence="7 8">
    <name type="scientific">Pseudonocardia alaniniphila</name>
    <dbReference type="NCBI Taxonomy" id="75291"/>
    <lineage>
        <taxon>Bacteria</taxon>
        <taxon>Bacillati</taxon>
        <taxon>Actinomycetota</taxon>
        <taxon>Actinomycetes</taxon>
        <taxon>Pseudonocardiales</taxon>
        <taxon>Pseudonocardiaceae</taxon>
        <taxon>Pseudonocardia</taxon>
    </lineage>
</organism>
<evidence type="ECO:0000313" key="8">
    <source>
        <dbReference type="Proteomes" id="UP001299970"/>
    </source>
</evidence>
<evidence type="ECO:0000259" key="6">
    <source>
        <dbReference type="Pfam" id="PF08386"/>
    </source>
</evidence>
<dbReference type="Proteomes" id="UP001299970">
    <property type="component" value="Unassembled WGS sequence"/>
</dbReference>
<feature type="signal peptide" evidence="4">
    <location>
        <begin position="1"/>
        <end position="27"/>
    </location>
</feature>
<keyword evidence="2 4" id="KW-0732">Signal</keyword>
<feature type="domain" description="Peptidase S33 tripeptidyl aminopeptidase-like C-terminal" evidence="6">
    <location>
        <begin position="425"/>
        <end position="520"/>
    </location>
</feature>
<dbReference type="PANTHER" id="PTHR43248:SF29">
    <property type="entry name" value="TRIPEPTIDYL AMINOPEPTIDASE"/>
    <property type="match status" value="1"/>
</dbReference>
<dbReference type="InterPro" id="IPR051601">
    <property type="entry name" value="Serine_prot/Carboxylest_S33"/>
</dbReference>
<accession>A0ABS9TTC1</accession>
<comment type="caution">
    <text evidence="7">The sequence shown here is derived from an EMBL/GenBank/DDBJ whole genome shotgun (WGS) entry which is preliminary data.</text>
</comment>
<dbReference type="RefSeq" id="WP_241042616.1">
    <property type="nucleotide sequence ID" value="NZ_BAAAJF010000012.1"/>
</dbReference>
<keyword evidence="8" id="KW-1185">Reference proteome</keyword>
<feature type="domain" description="AB hydrolase-1" evidence="5">
    <location>
        <begin position="112"/>
        <end position="338"/>
    </location>
</feature>
<keyword evidence="3 7" id="KW-0378">Hydrolase</keyword>
<evidence type="ECO:0000259" key="5">
    <source>
        <dbReference type="Pfam" id="PF00561"/>
    </source>
</evidence>
<evidence type="ECO:0000256" key="2">
    <source>
        <dbReference type="ARBA" id="ARBA00022729"/>
    </source>
</evidence>
<dbReference type="Pfam" id="PF00561">
    <property type="entry name" value="Abhydrolase_1"/>
    <property type="match status" value="1"/>
</dbReference>
<evidence type="ECO:0000256" key="4">
    <source>
        <dbReference type="SAM" id="SignalP"/>
    </source>
</evidence>
<dbReference type="PANTHER" id="PTHR43248">
    <property type="entry name" value="2-SUCCINYL-6-HYDROXY-2,4-CYCLOHEXADIENE-1-CARBOXYLATE SYNTHASE"/>
    <property type="match status" value="1"/>
</dbReference>
<evidence type="ECO:0000313" key="7">
    <source>
        <dbReference type="EMBL" id="MCH6171809.1"/>
    </source>
</evidence>
<dbReference type="Pfam" id="PF08386">
    <property type="entry name" value="Abhydrolase_4"/>
    <property type="match status" value="1"/>
</dbReference>
<sequence length="522" mass="54821">MAVRSSRARRRLAATGLPLLLAVVSCAAPSGAVDTATESPATALARFYDQPLPFGPCGEYATTTTEEQVYAANPQLECVRMQVPLDYADPDGPSAQIAVLRVPARGERLGSLLINPGGPGGAGLLQAAISAKLLAQSPVTKRFDLIGFDPRGVGASTPAISCFTDAEMDDGPMTTLIGQEGQWTEEDTRGLVTACAAGSGGEQVLATVGTRDAARDMDVLRAALGDEQLSYLGQSYGTRLGAVYAEMFPQNVRAMVLDGAVNPKLGTVERRLTQYAGFQRSFEQLATACAAGPACPLGGDPGRAAEVFQGIVRPLIDAPVPTASGRRLTYNQATGAVIAGLYTAAQWPDILRGITEVQQGRGDTLLALGDAFGGRDATGRWTNYAEANYAINCLDEQRRTPEQETELRRQLFEAAPFLDSGTGVAGTRDGCEFWPVEPTLDYPYADAVEGLPPTLTISITGDPSTPFEAGTSLARSLGGSMLTVEGEQHTVALSGTSPCVNDVVAAYLIDLQTPAPDARCRL</sequence>
<dbReference type="Gene3D" id="3.40.50.1820">
    <property type="entry name" value="alpha/beta hydrolase"/>
    <property type="match status" value="1"/>
</dbReference>
<name>A0ABS9TTC1_9PSEU</name>
<gene>
    <name evidence="7" type="ORF">MMF94_39505</name>
</gene>
<proteinExistence type="inferred from homology"/>
<reference evidence="7 8" key="1">
    <citation type="submission" date="2022-03" db="EMBL/GenBank/DDBJ databases">
        <title>Pseudonocardia alaer sp. nov., a novel actinomycete isolated from reed forest soil.</title>
        <authorList>
            <person name="Wang L."/>
        </authorList>
    </citation>
    <scope>NUCLEOTIDE SEQUENCE [LARGE SCALE GENOMIC DNA]</scope>
    <source>
        <strain evidence="7 8">Y-16303</strain>
    </source>
</reference>
<dbReference type="SUPFAM" id="SSF53474">
    <property type="entry name" value="alpha/beta-Hydrolases"/>
    <property type="match status" value="1"/>
</dbReference>